<sequence length="106" mass="11801">MSSKLITIYWRDIPAQVTAQKGRMREKALLEARFQHAIDLAAAVAGLTDADSYIAQWNRKTFACEGDMAEAVAKEASKIEDDYPAERLEKLVKQGGVETNDEKVIT</sequence>
<evidence type="ECO:0000313" key="2">
    <source>
        <dbReference type="EMBL" id="SVA18783.1"/>
    </source>
</evidence>
<gene>
    <name evidence="2" type="ORF">METZ01_LOCUS71637</name>
</gene>
<proteinExistence type="predicted"/>
<accession>A0A381TXA5</accession>
<dbReference type="Pfam" id="PF13769">
    <property type="entry name" value="Virulence_fact"/>
    <property type="match status" value="1"/>
</dbReference>
<dbReference type="InterPro" id="IPR025989">
    <property type="entry name" value="Virulence_F_dom"/>
</dbReference>
<evidence type="ECO:0000259" key="1">
    <source>
        <dbReference type="Pfam" id="PF13769"/>
    </source>
</evidence>
<dbReference type="AlphaFoldDB" id="A0A381TXA5"/>
<protein>
    <recommendedName>
        <fullName evidence="1">Virulence factor domain-containing protein</fullName>
    </recommendedName>
</protein>
<dbReference type="EMBL" id="UINC01005059">
    <property type="protein sequence ID" value="SVA18783.1"/>
    <property type="molecule type" value="Genomic_DNA"/>
</dbReference>
<name>A0A381TXA5_9ZZZZ</name>
<reference evidence="2" key="1">
    <citation type="submission" date="2018-05" db="EMBL/GenBank/DDBJ databases">
        <authorList>
            <person name="Lanie J.A."/>
            <person name="Ng W.-L."/>
            <person name="Kazmierczak K.M."/>
            <person name="Andrzejewski T.M."/>
            <person name="Davidsen T.M."/>
            <person name="Wayne K.J."/>
            <person name="Tettelin H."/>
            <person name="Glass J.I."/>
            <person name="Rusch D."/>
            <person name="Podicherti R."/>
            <person name="Tsui H.-C.T."/>
            <person name="Winkler M.E."/>
        </authorList>
    </citation>
    <scope>NUCLEOTIDE SEQUENCE</scope>
</reference>
<feature type="domain" description="Virulence factor" evidence="1">
    <location>
        <begin position="9"/>
        <end position="92"/>
    </location>
</feature>
<organism evidence="2">
    <name type="scientific">marine metagenome</name>
    <dbReference type="NCBI Taxonomy" id="408172"/>
    <lineage>
        <taxon>unclassified sequences</taxon>
        <taxon>metagenomes</taxon>
        <taxon>ecological metagenomes</taxon>
    </lineage>
</organism>